<dbReference type="GO" id="GO:0005886">
    <property type="term" value="C:plasma membrane"/>
    <property type="evidence" value="ECO:0007669"/>
    <property type="project" value="UniProtKB-SubCell"/>
</dbReference>
<keyword evidence="10" id="KW-0325">Glycoprotein</keyword>
<dbReference type="Proteomes" id="UP000515152">
    <property type="component" value="Chromosome 24"/>
</dbReference>
<dbReference type="PROSITE" id="PS50261">
    <property type="entry name" value="G_PROTEIN_RECEP_F2_4"/>
    <property type="match status" value="1"/>
</dbReference>
<evidence type="ECO:0000256" key="6">
    <source>
        <dbReference type="ARBA" id="ARBA00022737"/>
    </source>
</evidence>
<dbReference type="PROSITE" id="PS50221">
    <property type="entry name" value="GAIN_B"/>
    <property type="match status" value="1"/>
</dbReference>
<dbReference type="CDD" id="cd00054">
    <property type="entry name" value="EGF_CA"/>
    <property type="match status" value="7"/>
</dbReference>
<evidence type="ECO:0000256" key="13">
    <source>
        <dbReference type="SAM" id="Phobius"/>
    </source>
</evidence>
<evidence type="ECO:0000256" key="14">
    <source>
        <dbReference type="SAM" id="SignalP"/>
    </source>
</evidence>
<dbReference type="GO" id="GO:0007166">
    <property type="term" value="P:cell surface receptor signaling pathway"/>
    <property type="evidence" value="ECO:0007669"/>
    <property type="project" value="InterPro"/>
</dbReference>
<feature type="region of interest" description="Disordered" evidence="12">
    <location>
        <begin position="919"/>
        <end position="945"/>
    </location>
</feature>
<dbReference type="InterPro" id="IPR000152">
    <property type="entry name" value="EGF-type_Asp/Asn_hydroxyl_site"/>
</dbReference>
<comment type="subcellular location">
    <subcellularLocation>
        <location evidence="1">Cell membrane</location>
        <topology evidence="1">Multi-pass membrane protein</topology>
    </subcellularLocation>
</comment>
<evidence type="ECO:0000256" key="10">
    <source>
        <dbReference type="ARBA" id="ARBA00023180"/>
    </source>
</evidence>
<feature type="domain" description="EGF-like" evidence="15">
    <location>
        <begin position="67"/>
        <end position="105"/>
    </location>
</feature>
<feature type="transmembrane region" description="Helical" evidence="13">
    <location>
        <begin position="723"/>
        <end position="742"/>
    </location>
</feature>
<evidence type="ECO:0000256" key="7">
    <source>
        <dbReference type="ARBA" id="ARBA00022989"/>
    </source>
</evidence>
<dbReference type="FunFam" id="2.10.25.10:FF:000005">
    <property type="entry name" value="Fibrillin 2"/>
    <property type="match status" value="2"/>
</dbReference>
<comment type="caution">
    <text evidence="11">Lacks conserved residue(s) required for the propagation of feature annotation.</text>
</comment>
<feature type="domain" description="EGF-like" evidence="15">
    <location>
        <begin position="116"/>
        <end position="157"/>
    </location>
</feature>
<dbReference type="SMART" id="SM00181">
    <property type="entry name" value="EGF"/>
    <property type="match status" value="7"/>
</dbReference>
<feature type="transmembrane region" description="Helical" evidence="13">
    <location>
        <begin position="846"/>
        <end position="869"/>
    </location>
</feature>
<sequence length="945" mass="103003">MKTQVTLLILGLCLSSGVHVHGGCKEGFVFRNGGCVDTGRDAQQYKTKQSAGGCNDGFSYTGTECEDEDECDSVIPICGLDANCTNTPGSYYCTCRTGYRSSKGEKFTAVDSRCKDINECVEKKPCDPRQTCENTLGSFKCSCRDGYRKGRGDLACEDVNECVESRPDCGPNGTCRNTPGSYTCTCPEGFRNHGNNSRARCEEVDECVDNHPDCGPNGTCITTSGSYTCTCPRGFRNHGNNLSGPCEDVDECVTSPPDCGVKGVCTNTPGSYTCTCPKGFRNHGSNLSGPCEDVNECVVSPVACGPHSTCTNTPGSYICTCPKGFRNHGNILSGPCEDINECDTDPSICGSESEGNCTNTQGSYTCACRPGHSNYGNGQGRCTTLTCDGYDDGGSDEQAEGGLERLWAMMRQNCENLISGDEDSSHTGHGLLEDVLTGTDELLSHSQSMDDNSQVTGLLTLMEKAMMLIGPQLKQNRTKMESQHTEAEFAVKRGKAPPTGSVLLTTESASFKTSWETAAGNGTYPGFTVVALVSYKSLNSTSASSFEALREEMQAEKRKEQQEQKVEVSLQIISNVVTACVSNPDSHHLDQPVSFTFKHPQEMNESERLNYTCVFWERDVWSRRGCVASSNSTHTVCTCNHLSSFAVLMALYDIKHTFELQLLTWIGLAVSLACLFVCILTFGLCRSIKGTRTTIHLHLSLCLFLADLIFLCGISRAQKAGCGLVAGLLHYFFLAAFSWMLLEGVQLYRMVVLVFHTTLRPAHMMAVGYGAPLAIVIVSAIAYPQGYGTDQHCWLSLDHGFIWAFFGPVCIIIFLNALSFLITLWKLAEKLTSLNPDLSNLQMIKGFTVTAVAQLCVLGGMWVFGCFMFKSVAMAYLFTILNSLQGALIFIMHCLMSKPVRDEYAKFLRSICNPEKRKYTEYTSNPSSNSQQPLKTNPSTGQSQL</sequence>
<dbReference type="PANTHER" id="PTHR12011:SF433">
    <property type="entry name" value="ADHESION G PROTEIN-COUPLED RECEPTOR E1-LIKE-RELATED"/>
    <property type="match status" value="1"/>
</dbReference>
<gene>
    <name evidence="19" type="primary">LOC105895829</name>
</gene>
<feature type="signal peptide" evidence="14">
    <location>
        <begin position="1"/>
        <end position="17"/>
    </location>
</feature>
<dbReference type="InterPro" id="IPR000203">
    <property type="entry name" value="GPS"/>
</dbReference>
<dbReference type="RefSeq" id="XP_042559593.1">
    <property type="nucleotide sequence ID" value="XM_042703659.1"/>
</dbReference>
<evidence type="ECO:0000313" key="18">
    <source>
        <dbReference type="Proteomes" id="UP000515152"/>
    </source>
</evidence>
<keyword evidence="2" id="KW-1003">Cell membrane</keyword>
<dbReference type="GO" id="GO:0030855">
    <property type="term" value="P:epithelial cell differentiation"/>
    <property type="evidence" value="ECO:0007669"/>
    <property type="project" value="UniProtKB-ARBA"/>
</dbReference>
<feature type="disulfide bond" evidence="11">
    <location>
        <begin position="349"/>
        <end position="366"/>
    </location>
</feature>
<dbReference type="InterPro" id="IPR000742">
    <property type="entry name" value="EGF"/>
</dbReference>
<keyword evidence="3 11" id="KW-0245">EGF-like domain</keyword>
<feature type="compositionally biased region" description="Polar residues" evidence="12">
    <location>
        <begin position="921"/>
        <end position="945"/>
    </location>
</feature>
<dbReference type="FunFam" id="2.10.25.10:FF:000038">
    <property type="entry name" value="Fibrillin 2"/>
    <property type="match status" value="2"/>
</dbReference>
<keyword evidence="6" id="KW-0677">Repeat</keyword>
<feature type="transmembrane region" description="Helical" evidence="13">
    <location>
        <begin position="875"/>
        <end position="896"/>
    </location>
</feature>
<dbReference type="Pfam" id="PF01825">
    <property type="entry name" value="GPS"/>
    <property type="match status" value="1"/>
</dbReference>
<dbReference type="OrthoDB" id="1100386at2759"/>
<protein>
    <submittedName>
        <fullName evidence="19">Adhesion G protein-coupled receptor E1 isoform X1</fullName>
    </submittedName>
</protein>
<dbReference type="InterPro" id="IPR001881">
    <property type="entry name" value="EGF-like_Ca-bd_dom"/>
</dbReference>
<dbReference type="SMART" id="SM00179">
    <property type="entry name" value="EGF_CA"/>
    <property type="match status" value="7"/>
</dbReference>
<evidence type="ECO:0000256" key="12">
    <source>
        <dbReference type="SAM" id="MobiDB-lite"/>
    </source>
</evidence>
<dbReference type="GO" id="GO:0005509">
    <property type="term" value="F:calcium ion binding"/>
    <property type="evidence" value="ECO:0007669"/>
    <property type="project" value="InterPro"/>
</dbReference>
<reference evidence="19" key="1">
    <citation type="submission" date="2025-08" db="UniProtKB">
        <authorList>
            <consortium name="RefSeq"/>
        </authorList>
    </citation>
    <scope>IDENTIFICATION</scope>
</reference>
<dbReference type="InterPro" id="IPR017981">
    <property type="entry name" value="GPCR_2-like_7TM"/>
</dbReference>
<dbReference type="FunFam" id="2.10.25.10:FF:000017">
    <property type="entry name" value="latent-transforming growth factor beta-binding protein 4 isoform X1"/>
    <property type="match status" value="1"/>
</dbReference>
<feature type="domain" description="EGF-like" evidence="15">
    <location>
        <begin position="338"/>
        <end position="383"/>
    </location>
</feature>
<evidence type="ECO:0000259" key="16">
    <source>
        <dbReference type="PROSITE" id="PS50221"/>
    </source>
</evidence>
<evidence type="ECO:0000256" key="1">
    <source>
        <dbReference type="ARBA" id="ARBA00004651"/>
    </source>
</evidence>
<keyword evidence="9 11" id="KW-1015">Disulfide bond</keyword>
<feature type="transmembrane region" description="Helical" evidence="13">
    <location>
        <begin position="802"/>
        <end position="825"/>
    </location>
</feature>
<dbReference type="PROSITE" id="PS01186">
    <property type="entry name" value="EGF_2"/>
    <property type="match status" value="1"/>
</dbReference>
<evidence type="ECO:0000256" key="4">
    <source>
        <dbReference type="ARBA" id="ARBA00022692"/>
    </source>
</evidence>
<feature type="domain" description="EGF-like" evidence="15">
    <location>
        <begin position="248"/>
        <end position="286"/>
    </location>
</feature>
<evidence type="ECO:0000256" key="5">
    <source>
        <dbReference type="ARBA" id="ARBA00022729"/>
    </source>
</evidence>
<feature type="chain" id="PRO_5035467660" evidence="14">
    <location>
        <begin position="18"/>
        <end position="945"/>
    </location>
</feature>
<dbReference type="Pfam" id="PF07645">
    <property type="entry name" value="EGF_CA"/>
    <property type="match status" value="7"/>
</dbReference>
<dbReference type="PROSITE" id="PS00010">
    <property type="entry name" value="ASX_HYDROXYL"/>
    <property type="match status" value="6"/>
</dbReference>
<feature type="transmembrane region" description="Helical" evidence="13">
    <location>
        <begin position="762"/>
        <end position="782"/>
    </location>
</feature>
<accession>A0A8M1KBG0</accession>
<dbReference type="GO" id="GO:0007189">
    <property type="term" value="P:adenylate cyclase-activating G protein-coupled receptor signaling pathway"/>
    <property type="evidence" value="ECO:0007669"/>
    <property type="project" value="TreeGrafter"/>
</dbReference>
<feature type="domain" description="EGF-like" evidence="15">
    <location>
        <begin position="293"/>
        <end position="331"/>
    </location>
</feature>
<proteinExistence type="predicted"/>
<keyword evidence="5 14" id="KW-0732">Signal</keyword>
<keyword evidence="4 13" id="KW-0812">Transmembrane</keyword>
<keyword evidence="19" id="KW-0675">Receptor</keyword>
<organism evidence="18 19">
    <name type="scientific">Clupea harengus</name>
    <name type="common">Atlantic herring</name>
    <dbReference type="NCBI Taxonomy" id="7950"/>
    <lineage>
        <taxon>Eukaryota</taxon>
        <taxon>Metazoa</taxon>
        <taxon>Chordata</taxon>
        <taxon>Craniata</taxon>
        <taxon>Vertebrata</taxon>
        <taxon>Euteleostomi</taxon>
        <taxon>Actinopterygii</taxon>
        <taxon>Neopterygii</taxon>
        <taxon>Teleostei</taxon>
        <taxon>Clupei</taxon>
        <taxon>Clupeiformes</taxon>
        <taxon>Clupeoidei</taxon>
        <taxon>Clupeidae</taxon>
        <taxon>Clupea</taxon>
    </lineage>
</organism>
<feature type="domain" description="EGF-like" evidence="15">
    <location>
        <begin position="158"/>
        <end position="202"/>
    </location>
</feature>
<feature type="domain" description="GAIN-B" evidence="16">
    <location>
        <begin position="487"/>
        <end position="655"/>
    </location>
</feature>
<evidence type="ECO:0000256" key="3">
    <source>
        <dbReference type="ARBA" id="ARBA00022536"/>
    </source>
</evidence>
<evidence type="ECO:0000256" key="8">
    <source>
        <dbReference type="ARBA" id="ARBA00023136"/>
    </source>
</evidence>
<evidence type="ECO:0000256" key="9">
    <source>
        <dbReference type="ARBA" id="ARBA00023157"/>
    </source>
</evidence>
<evidence type="ECO:0000259" key="17">
    <source>
        <dbReference type="PROSITE" id="PS50261"/>
    </source>
</evidence>
<feature type="transmembrane region" description="Helical" evidence="13">
    <location>
        <begin position="697"/>
        <end position="717"/>
    </location>
</feature>
<dbReference type="AlphaFoldDB" id="A0A8M1KBG0"/>
<keyword evidence="7 13" id="KW-1133">Transmembrane helix</keyword>
<dbReference type="InterPro" id="IPR049883">
    <property type="entry name" value="NOTCH1_EGF-like"/>
</dbReference>
<keyword evidence="8 13" id="KW-0472">Membrane</keyword>
<evidence type="ECO:0000256" key="11">
    <source>
        <dbReference type="PROSITE-ProRule" id="PRU00076"/>
    </source>
</evidence>
<evidence type="ECO:0000256" key="2">
    <source>
        <dbReference type="ARBA" id="ARBA00022475"/>
    </source>
</evidence>
<dbReference type="SMART" id="SM00303">
    <property type="entry name" value="GPS"/>
    <property type="match status" value="1"/>
</dbReference>
<dbReference type="PROSITE" id="PS01187">
    <property type="entry name" value="EGF_CA"/>
    <property type="match status" value="3"/>
</dbReference>
<feature type="domain" description="EGF-like" evidence="15">
    <location>
        <begin position="203"/>
        <end position="241"/>
    </location>
</feature>
<feature type="transmembrane region" description="Helical" evidence="13">
    <location>
        <begin position="662"/>
        <end position="685"/>
    </location>
</feature>
<dbReference type="GeneID" id="105895829"/>
<dbReference type="GO" id="GO:0004930">
    <property type="term" value="F:G protein-coupled receptor activity"/>
    <property type="evidence" value="ECO:0007669"/>
    <property type="project" value="InterPro"/>
</dbReference>
<keyword evidence="18" id="KW-1185">Reference proteome</keyword>
<dbReference type="InterPro" id="IPR057244">
    <property type="entry name" value="GAIN_B"/>
</dbReference>
<dbReference type="Pfam" id="PF00002">
    <property type="entry name" value="7tm_2"/>
    <property type="match status" value="1"/>
</dbReference>
<dbReference type="InterPro" id="IPR000832">
    <property type="entry name" value="GPCR_2_secretin-like"/>
</dbReference>
<evidence type="ECO:0000313" key="19">
    <source>
        <dbReference type="RefSeq" id="XP_042559593.1"/>
    </source>
</evidence>
<dbReference type="FunFam" id="1.20.1070.10:FF:000136">
    <property type="entry name" value="Adhesion G protein-coupled receptor E5"/>
    <property type="match status" value="1"/>
</dbReference>
<name>A0A8M1KBG0_CLUHA</name>
<feature type="domain" description="G-protein coupled receptors family 2 profile 2" evidence="17">
    <location>
        <begin position="660"/>
        <end position="897"/>
    </location>
</feature>
<dbReference type="PANTHER" id="PTHR12011">
    <property type="entry name" value="ADHESION G-PROTEIN COUPLED RECEPTOR"/>
    <property type="match status" value="1"/>
</dbReference>
<dbReference type="PROSITE" id="PS50026">
    <property type="entry name" value="EGF_3"/>
    <property type="match status" value="7"/>
</dbReference>
<dbReference type="InterPro" id="IPR018097">
    <property type="entry name" value="EGF_Ca-bd_CS"/>
</dbReference>
<evidence type="ECO:0000259" key="15">
    <source>
        <dbReference type="PROSITE" id="PS50026"/>
    </source>
</evidence>